<name>A0ABT8Y5K1_9SPHN</name>
<dbReference type="PROSITE" id="PS51318">
    <property type="entry name" value="TAT"/>
    <property type="match status" value="1"/>
</dbReference>
<protein>
    <submittedName>
        <fullName evidence="1">DUF1501 domain-containing protein</fullName>
    </submittedName>
</protein>
<reference evidence="1" key="1">
    <citation type="submission" date="2023-07" db="EMBL/GenBank/DDBJ databases">
        <authorList>
            <person name="Kim M."/>
        </authorList>
    </citation>
    <scope>NUCLEOTIDE SEQUENCE</scope>
    <source>
        <strain evidence="1">BIUV-7</strain>
    </source>
</reference>
<dbReference type="PANTHER" id="PTHR43737:SF1">
    <property type="entry name" value="DUF1501 DOMAIN-CONTAINING PROTEIN"/>
    <property type="match status" value="1"/>
</dbReference>
<dbReference type="RefSeq" id="WP_303540186.1">
    <property type="nucleotide sequence ID" value="NZ_JAUOTP010000002.1"/>
</dbReference>
<dbReference type="PANTHER" id="PTHR43737">
    <property type="entry name" value="BLL7424 PROTEIN"/>
    <property type="match status" value="1"/>
</dbReference>
<dbReference type="InterPro" id="IPR010869">
    <property type="entry name" value="DUF1501"/>
</dbReference>
<evidence type="ECO:0000313" key="1">
    <source>
        <dbReference type="EMBL" id="MDO6413600.1"/>
    </source>
</evidence>
<dbReference type="InterPro" id="IPR006311">
    <property type="entry name" value="TAT_signal"/>
</dbReference>
<keyword evidence="2" id="KW-1185">Reference proteome</keyword>
<comment type="caution">
    <text evidence="1">The sequence shown here is derived from an EMBL/GenBank/DDBJ whole genome shotgun (WGS) entry which is preliminary data.</text>
</comment>
<sequence>MNMDLSRRDFGKLLAGAGATAAFLQLGRSAAIAAPVAGYKAMVGIFLFGGNDGWNMVIPTDTTRYAAYAATRVANLVLPQANLTTLAGSTYGLHPALAPLKAVWDEGGLNVVLNAGTLFQPLTKAQYQASPTLRPVNLMSHSDEQAHWQGIRARDINVDGFMGRLSDRAGASSIPALMSFSGSQLALLGKSSTPLVLPSTGVVTQSAVSGNSADPVLFARNGAVSAFADGAGQGAVTQTTATGLSSAYAQVVQANTILSATSGVDQYFVNPTTGAALTSDIARQLIRVARMIEARSTLGHSRQTFFASQGGYDTHANQIATQNNLFTDLANAMLGFNKAMKALGLNENVICFTLSDFGRVYKGNAQGGSDHAWGNNHLVMGGALKPKQVIGTYPSQVMGGVDDIANDGRFIPTISQEEYIGSIARWHGVADADLPYVFPNWATFSTGGRGPLALFQS</sequence>
<dbReference type="Proteomes" id="UP001169764">
    <property type="component" value="Unassembled WGS sequence"/>
</dbReference>
<dbReference type="EMBL" id="JAUOTP010000002">
    <property type="protein sequence ID" value="MDO6413600.1"/>
    <property type="molecule type" value="Genomic_DNA"/>
</dbReference>
<gene>
    <name evidence="1" type="ORF">Q4F19_04315</name>
</gene>
<organism evidence="1 2">
    <name type="scientific">Sphingomonas natans</name>
    <dbReference type="NCBI Taxonomy" id="3063330"/>
    <lineage>
        <taxon>Bacteria</taxon>
        <taxon>Pseudomonadati</taxon>
        <taxon>Pseudomonadota</taxon>
        <taxon>Alphaproteobacteria</taxon>
        <taxon>Sphingomonadales</taxon>
        <taxon>Sphingomonadaceae</taxon>
        <taxon>Sphingomonas</taxon>
    </lineage>
</organism>
<accession>A0ABT8Y5K1</accession>
<evidence type="ECO:0000313" key="2">
    <source>
        <dbReference type="Proteomes" id="UP001169764"/>
    </source>
</evidence>
<dbReference type="Pfam" id="PF07394">
    <property type="entry name" value="DUF1501"/>
    <property type="match status" value="1"/>
</dbReference>
<proteinExistence type="predicted"/>